<proteinExistence type="predicted"/>
<evidence type="ECO:0000313" key="4">
    <source>
        <dbReference type="Proteomes" id="UP000629098"/>
    </source>
</evidence>
<organism evidence="3 4">
    <name type="scientific">Iningainema tapete BLCC-T55</name>
    <dbReference type="NCBI Taxonomy" id="2748662"/>
    <lineage>
        <taxon>Bacteria</taxon>
        <taxon>Bacillati</taxon>
        <taxon>Cyanobacteriota</taxon>
        <taxon>Cyanophyceae</taxon>
        <taxon>Nostocales</taxon>
        <taxon>Scytonemataceae</taxon>
        <taxon>Iningainema tapete</taxon>
    </lineage>
</organism>
<feature type="region of interest" description="Disordered" evidence="1">
    <location>
        <begin position="30"/>
        <end position="84"/>
    </location>
</feature>
<keyword evidence="2" id="KW-0732">Signal</keyword>
<name>A0A8J6XUF8_9CYAN</name>
<feature type="signal peptide" evidence="2">
    <location>
        <begin position="1"/>
        <end position="24"/>
    </location>
</feature>
<feature type="compositionally biased region" description="Polar residues" evidence="1">
    <location>
        <begin position="30"/>
        <end position="51"/>
    </location>
</feature>
<reference evidence="3" key="1">
    <citation type="submission" date="2020-09" db="EMBL/GenBank/DDBJ databases">
        <title>Iningainema tapete sp. nov. (Scytonemataceae, Cyanobacteria) from greenhouses in central Florida (USA) produces two types of nodularin with biosynthetic potential for microcystin-LR and anabaenopeptins.</title>
        <authorList>
            <person name="Berthold D.E."/>
            <person name="Lefler F.W."/>
            <person name="Huang I.-S."/>
            <person name="Abdulla H."/>
            <person name="Zimba P.V."/>
            <person name="Laughinghouse H.D. IV."/>
        </authorList>
    </citation>
    <scope>NUCLEOTIDE SEQUENCE</scope>
    <source>
        <strain evidence="3">BLCCT55</strain>
    </source>
</reference>
<sequence>MKSKITAALAIATAIVGLGNPVYAQSPRANTSNYNGSGNSLTGINNRTSQQDFDRFFSPNQSSVNTSTSNTGENTLSNTGTWEVGNQLEVRRSVTQQVTDPNGILFPQADQSFNGNDGVQVQFDLTGANNDSRNRSK</sequence>
<evidence type="ECO:0000256" key="2">
    <source>
        <dbReference type="SAM" id="SignalP"/>
    </source>
</evidence>
<dbReference type="AlphaFoldDB" id="A0A8J6XUF8"/>
<feature type="compositionally biased region" description="Low complexity" evidence="1">
    <location>
        <begin position="58"/>
        <end position="81"/>
    </location>
</feature>
<keyword evidence="4" id="KW-1185">Reference proteome</keyword>
<dbReference type="EMBL" id="JACXAE010000133">
    <property type="protein sequence ID" value="MBD2778714.1"/>
    <property type="molecule type" value="Genomic_DNA"/>
</dbReference>
<evidence type="ECO:0000313" key="3">
    <source>
        <dbReference type="EMBL" id="MBD2778714.1"/>
    </source>
</evidence>
<comment type="caution">
    <text evidence="3">The sequence shown here is derived from an EMBL/GenBank/DDBJ whole genome shotgun (WGS) entry which is preliminary data.</text>
</comment>
<protein>
    <submittedName>
        <fullName evidence="3">Uncharacterized protein</fullName>
    </submittedName>
</protein>
<gene>
    <name evidence="3" type="ORF">ICL16_43385</name>
</gene>
<feature type="chain" id="PRO_5035296499" evidence="2">
    <location>
        <begin position="25"/>
        <end position="137"/>
    </location>
</feature>
<dbReference type="Proteomes" id="UP000629098">
    <property type="component" value="Unassembled WGS sequence"/>
</dbReference>
<evidence type="ECO:0000256" key="1">
    <source>
        <dbReference type="SAM" id="MobiDB-lite"/>
    </source>
</evidence>
<dbReference type="RefSeq" id="WP_190838740.1">
    <property type="nucleotide sequence ID" value="NZ_CAWPPI010000133.1"/>
</dbReference>
<accession>A0A8J6XUF8</accession>